<comment type="similarity">
    <text evidence="2">Belongs to the DODA-type extradiol aromatic ring-opening dioxygenase family.</text>
</comment>
<evidence type="ECO:0000256" key="2">
    <source>
        <dbReference type="ARBA" id="ARBA00007581"/>
    </source>
</evidence>
<dbReference type="CDD" id="cd07363">
    <property type="entry name" value="45_DOPA_Dioxygenase"/>
    <property type="match status" value="1"/>
</dbReference>
<dbReference type="EMBL" id="VLKG01000009">
    <property type="protein sequence ID" value="TWH64521.1"/>
    <property type="molecule type" value="Genomic_DNA"/>
</dbReference>
<evidence type="ECO:0000256" key="1">
    <source>
        <dbReference type="ARBA" id="ARBA00001947"/>
    </source>
</evidence>
<dbReference type="Proteomes" id="UP000319627">
    <property type="component" value="Unassembled WGS sequence"/>
</dbReference>
<keyword evidence="3" id="KW-0479">Metal-binding</keyword>
<dbReference type="RefSeq" id="WP_144572208.1">
    <property type="nucleotide sequence ID" value="NZ_VLKG01000009.1"/>
</dbReference>
<dbReference type="PIRSF" id="PIRSF006157">
    <property type="entry name" value="Doxgns_DODA"/>
    <property type="match status" value="1"/>
</dbReference>
<comment type="cofactor">
    <cofactor evidence="1">
        <name>Zn(2+)</name>
        <dbReference type="ChEBI" id="CHEBI:29105"/>
    </cofactor>
</comment>
<keyword evidence="8" id="KW-1185">Reference proteome</keyword>
<dbReference type="GO" id="GO:0008198">
    <property type="term" value="F:ferrous iron binding"/>
    <property type="evidence" value="ECO:0007669"/>
    <property type="project" value="InterPro"/>
</dbReference>
<dbReference type="Gene3D" id="3.40.830.10">
    <property type="entry name" value="LigB-like"/>
    <property type="match status" value="1"/>
</dbReference>
<dbReference type="InterPro" id="IPR004183">
    <property type="entry name" value="Xdiol_dOase_suB"/>
</dbReference>
<dbReference type="PANTHER" id="PTHR30096:SF0">
    <property type="entry name" value="4,5-DOPA DIOXYGENASE EXTRADIOL-LIKE PROTEIN"/>
    <property type="match status" value="1"/>
</dbReference>
<evidence type="ECO:0000256" key="4">
    <source>
        <dbReference type="ARBA" id="ARBA00022833"/>
    </source>
</evidence>
<accession>A0A562I0H3</accession>
<evidence type="ECO:0000313" key="8">
    <source>
        <dbReference type="Proteomes" id="UP000319627"/>
    </source>
</evidence>
<dbReference type="Pfam" id="PF02900">
    <property type="entry name" value="LigB"/>
    <property type="match status" value="1"/>
</dbReference>
<evidence type="ECO:0000313" key="7">
    <source>
        <dbReference type="EMBL" id="TWH64521.1"/>
    </source>
</evidence>
<dbReference type="PANTHER" id="PTHR30096">
    <property type="entry name" value="4,5-DOPA DIOXYGENASE EXTRADIOL-LIKE PROTEIN"/>
    <property type="match status" value="1"/>
</dbReference>
<proteinExistence type="inferred from homology"/>
<dbReference type="AlphaFoldDB" id="A0A562I0H3"/>
<feature type="domain" description="Extradiol ring-cleavage dioxygenase class III enzyme subunit B" evidence="6">
    <location>
        <begin position="12"/>
        <end position="258"/>
    </location>
</feature>
<protein>
    <submittedName>
        <fullName evidence="7">Aromatic ring-opening dioxygenase catalytic subunit (LigB family)</fullName>
    </submittedName>
</protein>
<name>A0A562I0H3_9GAMM</name>
<dbReference type="SUPFAM" id="SSF53213">
    <property type="entry name" value="LigB-like"/>
    <property type="match status" value="1"/>
</dbReference>
<keyword evidence="4" id="KW-0862">Zinc</keyword>
<dbReference type="GO" id="GO:0008270">
    <property type="term" value="F:zinc ion binding"/>
    <property type="evidence" value="ECO:0007669"/>
    <property type="project" value="InterPro"/>
</dbReference>
<dbReference type="GO" id="GO:0016702">
    <property type="term" value="F:oxidoreductase activity, acting on single donors with incorporation of molecular oxygen, incorporation of two atoms of oxygen"/>
    <property type="evidence" value="ECO:0007669"/>
    <property type="project" value="UniProtKB-ARBA"/>
</dbReference>
<dbReference type="InterPro" id="IPR014436">
    <property type="entry name" value="Extradiol_dOase_DODA"/>
</dbReference>
<keyword evidence="5" id="KW-0560">Oxidoreductase</keyword>
<organism evidence="7 8">
    <name type="scientific">Azomonas agilis</name>
    <dbReference type="NCBI Taxonomy" id="116849"/>
    <lineage>
        <taxon>Bacteria</taxon>
        <taxon>Pseudomonadati</taxon>
        <taxon>Pseudomonadota</taxon>
        <taxon>Gammaproteobacteria</taxon>
        <taxon>Pseudomonadales</taxon>
        <taxon>Pseudomonadaceae</taxon>
        <taxon>Azomonas</taxon>
    </lineage>
</organism>
<gene>
    <name evidence="7" type="ORF">LX59_02472</name>
</gene>
<comment type="caution">
    <text evidence="7">The sequence shown here is derived from an EMBL/GenBank/DDBJ whole genome shotgun (WGS) entry which is preliminary data.</text>
</comment>
<dbReference type="OrthoDB" id="9790889at2"/>
<keyword evidence="7" id="KW-0223">Dioxygenase</keyword>
<reference evidence="7 8" key="1">
    <citation type="submission" date="2019-07" db="EMBL/GenBank/DDBJ databases">
        <title>Genomic Encyclopedia of Type Strains, Phase I: the one thousand microbial genomes (KMG-I) project.</title>
        <authorList>
            <person name="Kyrpides N."/>
        </authorList>
    </citation>
    <scope>NUCLEOTIDE SEQUENCE [LARGE SCALE GENOMIC DNA]</scope>
    <source>
        <strain evidence="7 8">DSM 375</strain>
    </source>
</reference>
<evidence type="ECO:0000256" key="5">
    <source>
        <dbReference type="ARBA" id="ARBA00023002"/>
    </source>
</evidence>
<evidence type="ECO:0000256" key="3">
    <source>
        <dbReference type="ARBA" id="ARBA00022723"/>
    </source>
</evidence>
<sequence length="272" mass="30221">MSSTSIQSVQPTLFLPHGAGPCFFMEWQPAHAWDSMRDFLQSFAATLPKPPKAILMISAHWCTSGFRVTSSPKPALMFDYYGFPPHTYELEYPAPGSIQLAQRVASLLEQAHLPCDLDPIRGFDHGLFIPLKLMFPEAKIPVVQLSLDHLLAPELHLQLGQALAPLRHEQVLILGSGMSFHNMRGYGDPTFTPISKAFDDWLTQAIAATPTERTKYLTHWTQAPQARQCHPPRAEEHLLPLMVVAGAAGNDLGRKVFSDCVLKTHLSAFQFG</sequence>
<evidence type="ECO:0000259" key="6">
    <source>
        <dbReference type="Pfam" id="PF02900"/>
    </source>
</evidence>